<evidence type="ECO:0000256" key="2">
    <source>
        <dbReference type="ARBA" id="ARBA00022448"/>
    </source>
</evidence>
<dbReference type="AlphaFoldDB" id="A0A1T4MKF5"/>
<evidence type="ECO:0000256" key="6">
    <source>
        <dbReference type="ARBA" id="ARBA00022692"/>
    </source>
</evidence>
<keyword evidence="7 10" id="KW-1133">Transmembrane helix</keyword>
<feature type="transmembrane region" description="Helical" evidence="10">
    <location>
        <begin position="139"/>
        <end position="158"/>
    </location>
</feature>
<accession>A0A1T4MKF5</accession>
<dbReference type="InterPro" id="IPR050480">
    <property type="entry name" value="CysZ-like"/>
</dbReference>
<dbReference type="RefSeq" id="WP_078693748.1">
    <property type="nucleotide sequence ID" value="NZ_FUWX01000008.1"/>
</dbReference>
<evidence type="ECO:0000256" key="10">
    <source>
        <dbReference type="SAM" id="Phobius"/>
    </source>
</evidence>
<keyword evidence="12" id="KW-1185">Reference proteome</keyword>
<dbReference type="Proteomes" id="UP000191153">
    <property type="component" value="Unassembled WGS sequence"/>
</dbReference>
<evidence type="ECO:0000256" key="8">
    <source>
        <dbReference type="ARBA" id="ARBA00023032"/>
    </source>
</evidence>
<dbReference type="STRING" id="180163.SAMN02745174_01259"/>
<feature type="transmembrane region" description="Helical" evidence="10">
    <location>
        <begin position="68"/>
        <end position="88"/>
    </location>
</feature>
<evidence type="ECO:0000256" key="7">
    <source>
        <dbReference type="ARBA" id="ARBA00022989"/>
    </source>
</evidence>
<evidence type="ECO:0000256" key="3">
    <source>
        <dbReference type="ARBA" id="ARBA00022475"/>
    </source>
</evidence>
<dbReference type="GO" id="GO:0005886">
    <property type="term" value="C:plasma membrane"/>
    <property type="evidence" value="ECO:0007669"/>
    <property type="project" value="TreeGrafter"/>
</dbReference>
<keyword evidence="8" id="KW-0764">Sulfate transport</keyword>
<evidence type="ECO:0000256" key="9">
    <source>
        <dbReference type="ARBA" id="ARBA00023136"/>
    </source>
</evidence>
<gene>
    <name evidence="11" type="ORF">SAMN02745174_01259</name>
</gene>
<organism evidence="11 12">
    <name type="scientific">Cetobacterium ceti</name>
    <dbReference type="NCBI Taxonomy" id="180163"/>
    <lineage>
        <taxon>Bacteria</taxon>
        <taxon>Fusobacteriati</taxon>
        <taxon>Fusobacteriota</taxon>
        <taxon>Fusobacteriia</taxon>
        <taxon>Fusobacteriales</taxon>
        <taxon>Fusobacteriaceae</taxon>
        <taxon>Cetobacterium</taxon>
    </lineage>
</organism>
<keyword evidence="3" id="KW-1003">Cell membrane</keyword>
<sequence>MNSLKYVFQGYLEAFQLIERAKLKKYYFLPGIISIGVFICFYFISTYISFSFYDFIGKILKLQEYTSLAKILVKILVGIIGFLMYFLLYKSITLIILSPFLSYISEKTECYYLNKEFTFSMKDNLRFILRGALLGFRSLIVEILGLIIALFLGFIPIVNIGTPLFLFLFQSYFTGASLVDYTLERRKLDYKDSYRFMGKHYVFTTLNGIFFTILLLIPVVGFFVAPLISTVGGTLSTIKLMENTKK</sequence>
<dbReference type="GO" id="GO:0000103">
    <property type="term" value="P:sulfate assimilation"/>
    <property type="evidence" value="ECO:0007669"/>
    <property type="project" value="TreeGrafter"/>
</dbReference>
<keyword evidence="6 10" id="KW-0812">Transmembrane</keyword>
<keyword evidence="9 10" id="KW-0472">Membrane</keyword>
<dbReference type="EMBL" id="FUWX01000008">
    <property type="protein sequence ID" value="SJZ67244.1"/>
    <property type="molecule type" value="Genomic_DNA"/>
</dbReference>
<feature type="transmembrane region" description="Helical" evidence="10">
    <location>
        <begin position="164"/>
        <end position="183"/>
    </location>
</feature>
<dbReference type="PANTHER" id="PTHR37468">
    <property type="entry name" value="SULFATE TRANSPORTER CYSZ"/>
    <property type="match status" value="1"/>
</dbReference>
<keyword evidence="5" id="KW-0028">Amino-acid biosynthesis</keyword>
<reference evidence="11 12" key="1">
    <citation type="submission" date="2017-02" db="EMBL/GenBank/DDBJ databases">
        <authorList>
            <person name="Peterson S.W."/>
        </authorList>
    </citation>
    <scope>NUCLEOTIDE SEQUENCE [LARGE SCALE GENOMIC DNA]</scope>
    <source>
        <strain evidence="11 12">ATCC 700028</strain>
    </source>
</reference>
<evidence type="ECO:0000313" key="11">
    <source>
        <dbReference type="EMBL" id="SJZ67244.1"/>
    </source>
</evidence>
<protein>
    <submittedName>
        <fullName evidence="11">CysZ protein</fullName>
    </submittedName>
</protein>
<keyword evidence="4" id="KW-0997">Cell inner membrane</keyword>
<feature type="transmembrane region" description="Helical" evidence="10">
    <location>
        <begin position="26"/>
        <end position="48"/>
    </location>
</feature>
<dbReference type="OrthoDB" id="87651at2"/>
<evidence type="ECO:0000256" key="4">
    <source>
        <dbReference type="ARBA" id="ARBA00022519"/>
    </source>
</evidence>
<evidence type="ECO:0000313" key="12">
    <source>
        <dbReference type="Proteomes" id="UP000191153"/>
    </source>
</evidence>
<evidence type="ECO:0000256" key="1">
    <source>
        <dbReference type="ARBA" id="ARBA00004141"/>
    </source>
</evidence>
<dbReference type="InterPro" id="IPR059112">
    <property type="entry name" value="CysZ/EI24"/>
</dbReference>
<dbReference type="PANTHER" id="PTHR37468:SF1">
    <property type="entry name" value="SULFATE TRANSPORTER CYSZ"/>
    <property type="match status" value="1"/>
</dbReference>
<dbReference type="Pfam" id="PF07264">
    <property type="entry name" value="EI24"/>
    <property type="match status" value="1"/>
</dbReference>
<name>A0A1T4MKF5_9FUSO</name>
<feature type="transmembrane region" description="Helical" evidence="10">
    <location>
        <begin position="204"/>
        <end position="228"/>
    </location>
</feature>
<dbReference type="GO" id="GO:0019344">
    <property type="term" value="P:cysteine biosynthetic process"/>
    <property type="evidence" value="ECO:0007669"/>
    <property type="project" value="TreeGrafter"/>
</dbReference>
<dbReference type="GO" id="GO:0009675">
    <property type="term" value="F:high-affinity sulfate:proton symporter activity"/>
    <property type="evidence" value="ECO:0007669"/>
    <property type="project" value="TreeGrafter"/>
</dbReference>
<keyword evidence="2" id="KW-0813">Transport</keyword>
<evidence type="ECO:0000256" key="5">
    <source>
        <dbReference type="ARBA" id="ARBA00022605"/>
    </source>
</evidence>
<proteinExistence type="predicted"/>
<comment type="subcellular location">
    <subcellularLocation>
        <location evidence="1">Membrane</location>
        <topology evidence="1">Multi-pass membrane protein</topology>
    </subcellularLocation>
</comment>